<sequence length="121" mass="12747">MHRALLPLVLSLLAGCATAGAVEGPVRIGRTAHVGGPRVRVDRIIEDSRCPVDTQCVWAGRLIVRATVLGGTSSRQVDLTLGEPVAIADGKLTLVAAVPDRSTGQRANAQYRFAFDFQGGL</sequence>
<dbReference type="Proteomes" id="UP000546701">
    <property type="component" value="Unassembled WGS sequence"/>
</dbReference>
<gene>
    <name evidence="2" type="ORF">FHS99_002953</name>
</gene>
<dbReference type="PROSITE" id="PS51257">
    <property type="entry name" value="PROKAR_LIPOPROTEIN"/>
    <property type="match status" value="1"/>
</dbReference>
<organism evidence="2 3">
    <name type="scientific">Sphingomonas prati</name>
    <dbReference type="NCBI Taxonomy" id="1843237"/>
    <lineage>
        <taxon>Bacteria</taxon>
        <taxon>Pseudomonadati</taxon>
        <taxon>Pseudomonadota</taxon>
        <taxon>Alphaproteobacteria</taxon>
        <taxon>Sphingomonadales</taxon>
        <taxon>Sphingomonadaceae</taxon>
        <taxon>Sphingomonas</taxon>
    </lineage>
</organism>
<feature type="chain" id="PRO_5031077265" description="Lipoprotein" evidence="1">
    <location>
        <begin position="20"/>
        <end position="121"/>
    </location>
</feature>
<evidence type="ECO:0008006" key="4">
    <source>
        <dbReference type="Google" id="ProtNLM"/>
    </source>
</evidence>
<dbReference type="RefSeq" id="WP_198350681.1">
    <property type="nucleotide sequence ID" value="NZ_BMJP01000005.1"/>
</dbReference>
<proteinExistence type="predicted"/>
<dbReference type="AlphaFoldDB" id="A0A7W9BUV5"/>
<comment type="caution">
    <text evidence="2">The sequence shown here is derived from an EMBL/GenBank/DDBJ whole genome shotgun (WGS) entry which is preliminary data.</text>
</comment>
<reference evidence="2 3" key="1">
    <citation type="submission" date="2020-08" db="EMBL/GenBank/DDBJ databases">
        <title>Genomic Encyclopedia of Type Strains, Phase IV (KMG-IV): sequencing the most valuable type-strain genomes for metagenomic binning, comparative biology and taxonomic classification.</title>
        <authorList>
            <person name="Goeker M."/>
        </authorList>
    </citation>
    <scope>NUCLEOTIDE SEQUENCE [LARGE SCALE GENOMIC DNA]</scope>
    <source>
        <strain evidence="2 3">DSM 103336</strain>
    </source>
</reference>
<evidence type="ECO:0000313" key="2">
    <source>
        <dbReference type="EMBL" id="MBB5730450.1"/>
    </source>
</evidence>
<accession>A0A7W9BUV5</accession>
<evidence type="ECO:0000313" key="3">
    <source>
        <dbReference type="Proteomes" id="UP000546701"/>
    </source>
</evidence>
<feature type="signal peptide" evidence="1">
    <location>
        <begin position="1"/>
        <end position="19"/>
    </location>
</feature>
<keyword evidence="1" id="KW-0732">Signal</keyword>
<evidence type="ECO:0000256" key="1">
    <source>
        <dbReference type="SAM" id="SignalP"/>
    </source>
</evidence>
<dbReference type="EMBL" id="JACIJR010000007">
    <property type="protein sequence ID" value="MBB5730450.1"/>
    <property type="molecule type" value="Genomic_DNA"/>
</dbReference>
<protein>
    <recommendedName>
        <fullName evidence="4">Lipoprotein</fullName>
    </recommendedName>
</protein>
<keyword evidence="3" id="KW-1185">Reference proteome</keyword>
<name>A0A7W9BUV5_9SPHN</name>